<dbReference type="FunFam" id="1.10.10.10:FF:000079">
    <property type="entry name" value="GntR family transcriptional regulator"/>
    <property type="match status" value="1"/>
</dbReference>
<reference evidence="5 6" key="1">
    <citation type="submission" date="2020-07" db="EMBL/GenBank/DDBJ databases">
        <title>Taxonomic revisions and descriptions of new bacterial species based on genomic comparisons in the high-G+C-content subgroup of the family Alcaligenaceae.</title>
        <authorList>
            <person name="Szabo A."/>
            <person name="Felfoldi T."/>
        </authorList>
    </citation>
    <scope>NUCLEOTIDE SEQUENCE [LARGE SCALE GENOMIC DNA]</scope>
    <source>
        <strain evidence="5 6">LMG 24012</strain>
    </source>
</reference>
<keyword evidence="1" id="KW-0805">Transcription regulation</keyword>
<dbReference type="PANTHER" id="PTHR44846">
    <property type="entry name" value="MANNOSYL-D-GLYCERATE TRANSPORT/METABOLISM SYSTEM REPRESSOR MNGR-RELATED"/>
    <property type="match status" value="1"/>
</dbReference>
<evidence type="ECO:0000313" key="6">
    <source>
        <dbReference type="Proteomes" id="UP000559809"/>
    </source>
</evidence>
<evidence type="ECO:0000256" key="1">
    <source>
        <dbReference type="ARBA" id="ARBA00023015"/>
    </source>
</evidence>
<dbReference type="RefSeq" id="WP_180155090.1">
    <property type="nucleotide sequence ID" value="NZ_JACCEM010000005.1"/>
</dbReference>
<dbReference type="CDD" id="cd07377">
    <property type="entry name" value="WHTH_GntR"/>
    <property type="match status" value="1"/>
</dbReference>
<dbReference type="PROSITE" id="PS50949">
    <property type="entry name" value="HTH_GNTR"/>
    <property type="match status" value="1"/>
</dbReference>
<dbReference type="InterPro" id="IPR028978">
    <property type="entry name" value="Chorismate_lyase_/UTRA_dom_sf"/>
</dbReference>
<dbReference type="GO" id="GO:0003677">
    <property type="term" value="F:DNA binding"/>
    <property type="evidence" value="ECO:0007669"/>
    <property type="project" value="UniProtKB-KW"/>
</dbReference>
<evidence type="ECO:0000256" key="2">
    <source>
        <dbReference type="ARBA" id="ARBA00023125"/>
    </source>
</evidence>
<organism evidence="5 6">
    <name type="scientific">Parapusillimonas granuli</name>
    <dbReference type="NCBI Taxonomy" id="380911"/>
    <lineage>
        <taxon>Bacteria</taxon>
        <taxon>Pseudomonadati</taxon>
        <taxon>Pseudomonadota</taxon>
        <taxon>Betaproteobacteria</taxon>
        <taxon>Burkholderiales</taxon>
        <taxon>Alcaligenaceae</taxon>
        <taxon>Parapusillimonas</taxon>
    </lineage>
</organism>
<dbReference type="EMBL" id="JACCEM010000005">
    <property type="protein sequence ID" value="NYT49784.1"/>
    <property type="molecule type" value="Genomic_DNA"/>
</dbReference>
<dbReference type="Pfam" id="PF07702">
    <property type="entry name" value="UTRA"/>
    <property type="match status" value="1"/>
</dbReference>
<evidence type="ECO:0000256" key="3">
    <source>
        <dbReference type="ARBA" id="ARBA00023163"/>
    </source>
</evidence>
<dbReference type="InterPro" id="IPR036388">
    <property type="entry name" value="WH-like_DNA-bd_sf"/>
</dbReference>
<dbReference type="PANTHER" id="PTHR44846:SF1">
    <property type="entry name" value="MANNOSYL-D-GLYCERATE TRANSPORT_METABOLISM SYSTEM REPRESSOR MNGR-RELATED"/>
    <property type="match status" value="1"/>
</dbReference>
<dbReference type="InterPro" id="IPR011663">
    <property type="entry name" value="UTRA"/>
</dbReference>
<accession>A0A853FUX7</accession>
<evidence type="ECO:0000313" key="5">
    <source>
        <dbReference type="EMBL" id="NYT49784.1"/>
    </source>
</evidence>
<dbReference type="SMART" id="SM00866">
    <property type="entry name" value="UTRA"/>
    <property type="match status" value="1"/>
</dbReference>
<gene>
    <name evidence="5" type="ORF">H0A72_10745</name>
</gene>
<proteinExistence type="predicted"/>
<dbReference type="Proteomes" id="UP000559809">
    <property type="component" value="Unassembled WGS sequence"/>
</dbReference>
<dbReference type="InterPro" id="IPR050679">
    <property type="entry name" value="Bact_HTH_transcr_reg"/>
</dbReference>
<dbReference type="Pfam" id="PF00392">
    <property type="entry name" value="GntR"/>
    <property type="match status" value="1"/>
</dbReference>
<keyword evidence="2" id="KW-0238">DNA-binding</keyword>
<dbReference type="GO" id="GO:0045892">
    <property type="term" value="P:negative regulation of DNA-templated transcription"/>
    <property type="evidence" value="ECO:0007669"/>
    <property type="project" value="TreeGrafter"/>
</dbReference>
<keyword evidence="6" id="KW-1185">Reference proteome</keyword>
<keyword evidence="3" id="KW-0804">Transcription</keyword>
<name>A0A853FUX7_9BURK</name>
<dbReference type="InterPro" id="IPR000524">
    <property type="entry name" value="Tscrpt_reg_HTH_GntR"/>
</dbReference>
<dbReference type="Gene3D" id="1.10.10.10">
    <property type="entry name" value="Winged helix-like DNA-binding domain superfamily/Winged helix DNA-binding domain"/>
    <property type="match status" value="1"/>
</dbReference>
<dbReference type="GO" id="GO:0003700">
    <property type="term" value="F:DNA-binding transcription factor activity"/>
    <property type="evidence" value="ECO:0007669"/>
    <property type="project" value="InterPro"/>
</dbReference>
<dbReference type="SUPFAM" id="SSF64288">
    <property type="entry name" value="Chorismate lyase-like"/>
    <property type="match status" value="1"/>
</dbReference>
<dbReference type="SMART" id="SM00345">
    <property type="entry name" value="HTH_GNTR"/>
    <property type="match status" value="1"/>
</dbReference>
<dbReference type="Gene3D" id="3.40.1410.10">
    <property type="entry name" value="Chorismate lyase-like"/>
    <property type="match status" value="1"/>
</dbReference>
<evidence type="ECO:0000259" key="4">
    <source>
        <dbReference type="PROSITE" id="PS50949"/>
    </source>
</evidence>
<protein>
    <submittedName>
        <fullName evidence="5">GntR family transcriptional regulator</fullName>
    </submittedName>
</protein>
<comment type="caution">
    <text evidence="5">The sequence shown here is derived from an EMBL/GenBank/DDBJ whole genome shotgun (WGS) entry which is preliminary data.</text>
</comment>
<dbReference type="InterPro" id="IPR036390">
    <property type="entry name" value="WH_DNA-bd_sf"/>
</dbReference>
<sequence>MAEVHQGRELGGPISRLPLAHVARRLQDMRNMLLYKEVKEKIIQALSEGKWQAGDKLPVESDLADMYGVSKSTIRAAVGELVDANILVRKQGKGTFVATEKVSRNLYRFFHLVDASGKRHYPVRQLLSISREAATEKTIDALQLYRYSDRDVFSIHMLFKINGRAVGRSNPCVPVALFPGLDAKEFQPDDVSLYSLYHTMYNINVIRVEANVGVSSATPAVARELGVRPQAPLLRIERIAYTYQDVPVEYRTILLDTSEIQYRIEQGSSV</sequence>
<feature type="domain" description="HTH gntR-type" evidence="4">
    <location>
        <begin position="32"/>
        <end position="100"/>
    </location>
</feature>
<dbReference type="SUPFAM" id="SSF46785">
    <property type="entry name" value="Winged helix' DNA-binding domain"/>
    <property type="match status" value="1"/>
</dbReference>
<dbReference type="AlphaFoldDB" id="A0A853FUX7"/>